<dbReference type="Proteomes" id="UP000265765">
    <property type="component" value="Chromosome"/>
</dbReference>
<evidence type="ECO:0000259" key="1">
    <source>
        <dbReference type="SMART" id="SM00860"/>
    </source>
</evidence>
<dbReference type="Pfam" id="PF14568">
    <property type="entry name" value="SUKH_6"/>
    <property type="match status" value="1"/>
</dbReference>
<dbReference type="AlphaFoldDB" id="A0AAI8PN72"/>
<dbReference type="SUPFAM" id="SSF160631">
    <property type="entry name" value="SMI1/KNR4-like"/>
    <property type="match status" value="1"/>
</dbReference>
<dbReference type="GeneID" id="91282146"/>
<organism evidence="2 3">
    <name type="scientific">Streptomyces griseorubiginosus</name>
    <dbReference type="NCBI Taxonomy" id="67304"/>
    <lineage>
        <taxon>Bacteria</taxon>
        <taxon>Bacillati</taxon>
        <taxon>Actinomycetota</taxon>
        <taxon>Actinomycetes</taxon>
        <taxon>Kitasatosporales</taxon>
        <taxon>Streptomycetaceae</taxon>
        <taxon>Streptomyces</taxon>
    </lineage>
</organism>
<accession>A0AAI8PN72</accession>
<evidence type="ECO:0000313" key="2">
    <source>
        <dbReference type="EMBL" id="AYC38989.1"/>
    </source>
</evidence>
<evidence type="ECO:0000313" key="3">
    <source>
        <dbReference type="Proteomes" id="UP000265765"/>
    </source>
</evidence>
<dbReference type="InterPro" id="IPR018958">
    <property type="entry name" value="Knr4/Smi1-like_dom"/>
</dbReference>
<sequence>MWREIAFGFPSAELSDPADEEALILIEERLAQPLPSSLRSLLAETDGINAEYGVEVVWTAERILAENTSLRSNGQLRSLYMPFDPLLFFGDNGGGDQFAFVRTPERDDVFVWDHETDSRNWISPSLESFLRSALGSGGEDWYR</sequence>
<name>A0AAI8PN72_9ACTN</name>
<reference evidence="2 3" key="1">
    <citation type="submission" date="2018-09" db="EMBL/GenBank/DDBJ databases">
        <title>Production of Trimethoprim by Streptomyces sp. 3E-1.</title>
        <authorList>
            <person name="Kang H.J."/>
            <person name="Kim S.B."/>
        </authorList>
    </citation>
    <scope>NUCLEOTIDE SEQUENCE [LARGE SCALE GENOMIC DNA]</scope>
    <source>
        <strain evidence="2 3">3E-1</strain>
    </source>
</reference>
<proteinExistence type="predicted"/>
<dbReference type="RefSeq" id="WP_120051162.1">
    <property type="nucleotide sequence ID" value="NZ_CP032427.1"/>
</dbReference>
<dbReference type="EMBL" id="CP032427">
    <property type="protein sequence ID" value="AYC38989.1"/>
    <property type="molecule type" value="Genomic_DNA"/>
</dbReference>
<gene>
    <name evidence="2" type="ORF">DWG14_03221</name>
</gene>
<dbReference type="InterPro" id="IPR037883">
    <property type="entry name" value="Knr4/Smi1-like_sf"/>
</dbReference>
<dbReference type="Gene3D" id="3.40.1580.10">
    <property type="entry name" value="SMI1/KNR4-like"/>
    <property type="match status" value="1"/>
</dbReference>
<feature type="domain" description="Knr4/Smi1-like" evidence="1">
    <location>
        <begin position="17"/>
        <end position="132"/>
    </location>
</feature>
<protein>
    <recommendedName>
        <fullName evidence="1">Knr4/Smi1-like domain-containing protein</fullName>
    </recommendedName>
</protein>
<dbReference type="SMART" id="SM00860">
    <property type="entry name" value="SMI1_KNR4"/>
    <property type="match status" value="1"/>
</dbReference>
<dbReference type="KEGG" id="sge:DWG14_03221"/>